<keyword evidence="3" id="KW-0143">Chaperone</keyword>
<keyword evidence="7" id="KW-1185">Reference proteome</keyword>
<evidence type="ECO:0000256" key="3">
    <source>
        <dbReference type="ARBA" id="ARBA00023186"/>
    </source>
</evidence>
<sequence>MLIHWKCFRFVTLLDIYQEQPVLLDCCLGEIVSRLLSYIDFLRENETKFSGLSSAAFQLLSHISKVRGYKSFLAFLPHEVSCALSVTYLERVLSSLEKAYENFHASYVLLLWMVILCKNPFDLNRFAPNAEDPLYTDRRIIRIAHSYLSRPVDKCHPVAALLLAVTACRAEACSTLLPSLVKNSAEVLQNSEEKSSNNVQLIGNLYLLVAVLKQGQRKDLLNLAPLILQSLNLAHQIEGTDFLVKKLVTKLVQRLGMVFLKPKVALWRYNRGNRVLSFNQSTGDCNADVVTGELDADEDYDIPQKELEFVMDVILKSLRDCDTAVRWSAAKGVGRVASRLPKNLAEDVVRSILASNFDEVSGHAAWHGGCLAIAELARRGYLTVDLLPDVIEVLKKALTYEEPQGRHALGANVRDAACYIAWALARAFRPLDLVHFMEDIATSLVCVALFDRETNVRRAASAAFQENVGRHGSFPNGIDVLTRIDFFAVSQRSRAYIDIACEVARFSPYAWPIVKHLLFKKIIHWDENLRLLAAESLCRLAQTQGSLIVDQISSAVIPLLNHKIPVCRQGGILALSGILFGLNAHGYRLDSLLLERTVLVPAESYSVCEKKRRIAGGALIRRAVNTFIHLMSSVIPLSLIPVRKIINKYIAEHWLKSVELNIVDENEDIRQNASVAASSFFSLFTKPEDAGKLALRVKQCYLPKLLNADTECFCQGIALLLSSLPANILLETCLSGKPLFEDITEARSNLDKLWAFGRQSCIEAMTKIALRVGVVRFPEPNALIDWWVSSVSKKDLLNAMDDYTISRQGDVGRFLRESSMRSLALVLPTLTDIELQRVKTNAAIYRIVQQSCEKIDAVRVCAADVMCSLLCSGMDHIVEREILFDVYLRNAPYDYKGDSALYRYDDWRLKSCFSRLAVLLTSSHYAYSALSGFVISAGGLTESTRRNAADAVFTVVAQYRDSEQFMEKFLHNISLIFVQHTYERRVVLPLLCFLDQLFNAQLLTCFEANPDSSSSLTKIVNFVVRVIRALRCPYPLLRSNAAEQLYECLAAECVLEDEMGRREKILDLLASTNWQVEDKEDVLFKISDSVAHLLNVS</sequence>
<dbReference type="AlphaFoldDB" id="A0A0N4V2T8"/>
<evidence type="ECO:0000256" key="2">
    <source>
        <dbReference type="ARBA" id="ARBA00015003"/>
    </source>
</evidence>
<dbReference type="Proteomes" id="UP000274131">
    <property type="component" value="Unassembled WGS sequence"/>
</dbReference>
<dbReference type="InterPro" id="IPR058033">
    <property type="entry name" value="ARM_TBCD_2nd"/>
</dbReference>
<gene>
    <name evidence="6" type="ORF">EVEC_LOCUS4044</name>
</gene>
<dbReference type="SUPFAM" id="SSF48371">
    <property type="entry name" value="ARM repeat"/>
    <property type="match status" value="1"/>
</dbReference>
<dbReference type="GO" id="GO:0016328">
    <property type="term" value="C:lateral plasma membrane"/>
    <property type="evidence" value="ECO:0007669"/>
    <property type="project" value="TreeGrafter"/>
</dbReference>
<dbReference type="OrthoDB" id="1898821at2759"/>
<dbReference type="Pfam" id="PF12612">
    <property type="entry name" value="TFCD_C"/>
    <property type="match status" value="1"/>
</dbReference>
<name>A0A0N4V2T8_ENTVE</name>
<dbReference type="InterPro" id="IPR022577">
    <property type="entry name" value="TBCD_C"/>
</dbReference>
<accession>A0A0N4V2T8</accession>
<reference evidence="6 7" key="2">
    <citation type="submission" date="2018-10" db="EMBL/GenBank/DDBJ databases">
        <authorList>
            <consortium name="Pathogen Informatics"/>
        </authorList>
    </citation>
    <scope>NUCLEOTIDE SEQUENCE [LARGE SCALE GENOMIC DNA]</scope>
</reference>
<dbReference type="GO" id="GO:0005096">
    <property type="term" value="F:GTPase activator activity"/>
    <property type="evidence" value="ECO:0007669"/>
    <property type="project" value="InterPro"/>
</dbReference>
<dbReference type="GO" id="GO:0007021">
    <property type="term" value="P:tubulin complex assembly"/>
    <property type="evidence" value="ECO:0007669"/>
    <property type="project" value="InterPro"/>
</dbReference>
<feature type="domain" description="Tubulin-folding cofactor D C-terminal" evidence="4">
    <location>
        <begin position="843"/>
        <end position="1026"/>
    </location>
</feature>
<evidence type="ECO:0000259" key="5">
    <source>
        <dbReference type="Pfam" id="PF25767"/>
    </source>
</evidence>
<dbReference type="GO" id="GO:0070830">
    <property type="term" value="P:bicellular tight junction assembly"/>
    <property type="evidence" value="ECO:0007669"/>
    <property type="project" value="TreeGrafter"/>
</dbReference>
<dbReference type="GO" id="GO:0034333">
    <property type="term" value="P:adherens junction assembly"/>
    <property type="evidence" value="ECO:0007669"/>
    <property type="project" value="TreeGrafter"/>
</dbReference>
<evidence type="ECO:0000256" key="1">
    <source>
        <dbReference type="ARBA" id="ARBA00006853"/>
    </source>
</evidence>
<dbReference type="InterPro" id="IPR016024">
    <property type="entry name" value="ARM-type_fold"/>
</dbReference>
<dbReference type="InterPro" id="IPR011989">
    <property type="entry name" value="ARM-like"/>
</dbReference>
<reference evidence="8" key="1">
    <citation type="submission" date="2016-04" db="UniProtKB">
        <authorList>
            <consortium name="WormBaseParasite"/>
        </authorList>
    </citation>
    <scope>IDENTIFICATION</scope>
</reference>
<dbReference type="GO" id="GO:0000226">
    <property type="term" value="P:microtubule cytoskeleton organization"/>
    <property type="evidence" value="ECO:0007669"/>
    <property type="project" value="TreeGrafter"/>
</dbReference>
<evidence type="ECO:0000313" key="8">
    <source>
        <dbReference type="WBParaSite" id="EVEC_0000433601-mRNA-1"/>
    </source>
</evidence>
<dbReference type="WBParaSite" id="EVEC_0000433601-mRNA-1">
    <property type="protein sequence ID" value="EVEC_0000433601-mRNA-1"/>
    <property type="gene ID" value="EVEC_0000433601"/>
</dbReference>
<organism evidence="8">
    <name type="scientific">Enterobius vermicularis</name>
    <name type="common">Human pinworm</name>
    <dbReference type="NCBI Taxonomy" id="51028"/>
    <lineage>
        <taxon>Eukaryota</taxon>
        <taxon>Metazoa</taxon>
        <taxon>Ecdysozoa</taxon>
        <taxon>Nematoda</taxon>
        <taxon>Chromadorea</taxon>
        <taxon>Rhabditida</taxon>
        <taxon>Spirurina</taxon>
        <taxon>Oxyuridomorpha</taxon>
        <taxon>Oxyuroidea</taxon>
        <taxon>Oxyuridae</taxon>
        <taxon>Enterobius</taxon>
    </lineage>
</organism>
<dbReference type="PANTHER" id="PTHR12658:SF0">
    <property type="entry name" value="TUBULIN-SPECIFIC CHAPERONE D"/>
    <property type="match status" value="1"/>
</dbReference>
<protein>
    <recommendedName>
        <fullName evidence="2">Tubulin-specific chaperone D</fullName>
    </recommendedName>
</protein>
<dbReference type="STRING" id="51028.A0A0N4V2T8"/>
<feature type="domain" description="Tubulin-folding cofactor D ARM repeats" evidence="5">
    <location>
        <begin position="243"/>
        <end position="478"/>
    </location>
</feature>
<dbReference type="Gene3D" id="1.25.10.10">
    <property type="entry name" value="Leucine-rich Repeat Variant"/>
    <property type="match status" value="1"/>
</dbReference>
<dbReference type="PANTHER" id="PTHR12658">
    <property type="entry name" value="BETA-TUBULIN COFACTOR D"/>
    <property type="match status" value="1"/>
</dbReference>
<dbReference type="Pfam" id="PF23579">
    <property type="entry name" value="ARM_TBCD"/>
    <property type="match status" value="1"/>
</dbReference>
<comment type="similarity">
    <text evidence="1">Belongs to the TBCD family.</text>
</comment>
<proteinExistence type="inferred from homology"/>
<evidence type="ECO:0000313" key="7">
    <source>
        <dbReference type="Proteomes" id="UP000274131"/>
    </source>
</evidence>
<evidence type="ECO:0000259" key="4">
    <source>
        <dbReference type="Pfam" id="PF12612"/>
    </source>
</evidence>
<dbReference type="InterPro" id="IPR033162">
    <property type="entry name" value="TBCD"/>
</dbReference>
<dbReference type="Pfam" id="PF25767">
    <property type="entry name" value="ARM_TBCD_2nd"/>
    <property type="match status" value="1"/>
</dbReference>
<dbReference type="EMBL" id="UXUI01007748">
    <property type="protein sequence ID" value="VDD89293.1"/>
    <property type="molecule type" value="Genomic_DNA"/>
</dbReference>
<evidence type="ECO:0000313" key="6">
    <source>
        <dbReference type="EMBL" id="VDD89293.1"/>
    </source>
</evidence>
<dbReference type="GO" id="GO:0007023">
    <property type="term" value="P:post-chaperonin tubulin folding pathway"/>
    <property type="evidence" value="ECO:0007669"/>
    <property type="project" value="InterPro"/>
</dbReference>
<dbReference type="GO" id="GO:0048487">
    <property type="term" value="F:beta-tubulin binding"/>
    <property type="evidence" value="ECO:0007669"/>
    <property type="project" value="InterPro"/>
</dbReference>